<keyword evidence="17" id="KW-0131">Cell cycle</keyword>
<dbReference type="RefSeq" id="WP_200271629.1">
    <property type="nucleotide sequence ID" value="NZ_JAENIJ010000022.1"/>
</dbReference>
<evidence type="ECO:0000256" key="13">
    <source>
        <dbReference type="ARBA" id="ARBA00041418"/>
    </source>
</evidence>
<dbReference type="GO" id="GO:0051301">
    <property type="term" value="P:cell division"/>
    <property type="evidence" value="ECO:0007669"/>
    <property type="project" value="UniProtKB-KW"/>
</dbReference>
<dbReference type="InterPro" id="IPR001182">
    <property type="entry name" value="FtsW/RodA"/>
</dbReference>
<gene>
    <name evidence="17" type="ORF">JIN85_13600</name>
</gene>
<evidence type="ECO:0000256" key="1">
    <source>
        <dbReference type="ARBA" id="ARBA00004141"/>
    </source>
</evidence>
<evidence type="ECO:0000256" key="4">
    <source>
        <dbReference type="ARBA" id="ARBA00022692"/>
    </source>
</evidence>
<evidence type="ECO:0000256" key="10">
    <source>
        <dbReference type="ARBA" id="ARBA00033270"/>
    </source>
</evidence>
<comment type="caution">
    <text evidence="17">The sequence shown here is derived from an EMBL/GenBank/DDBJ whole genome shotgun (WGS) entry which is preliminary data.</text>
</comment>
<evidence type="ECO:0000256" key="16">
    <source>
        <dbReference type="SAM" id="Phobius"/>
    </source>
</evidence>
<evidence type="ECO:0000256" key="8">
    <source>
        <dbReference type="ARBA" id="ARBA00023136"/>
    </source>
</evidence>
<keyword evidence="4 16" id="KW-0812">Transmembrane</keyword>
<keyword evidence="3" id="KW-0808">Transferase</keyword>
<evidence type="ECO:0000256" key="15">
    <source>
        <dbReference type="ARBA" id="ARBA00049902"/>
    </source>
</evidence>
<comment type="catalytic activity">
    <reaction evidence="15">
        <text>[GlcNAc-(1-&gt;4)-Mur2Ac(oyl-L-Ala-gamma-D-Glu-L-Lys-D-Ala-D-Ala)](n)-di-trans,octa-cis-undecaprenyl diphosphate + beta-D-GlcNAc-(1-&gt;4)-Mur2Ac(oyl-L-Ala-gamma-D-Glu-L-Lys-D-Ala-D-Ala)-di-trans,octa-cis-undecaprenyl diphosphate = [GlcNAc-(1-&gt;4)-Mur2Ac(oyl-L-Ala-gamma-D-Glu-L-Lys-D-Ala-D-Ala)](n+1)-di-trans,octa-cis-undecaprenyl diphosphate + di-trans,octa-cis-undecaprenyl diphosphate + H(+)</text>
        <dbReference type="Rhea" id="RHEA:23708"/>
        <dbReference type="Rhea" id="RHEA-COMP:9602"/>
        <dbReference type="Rhea" id="RHEA-COMP:9603"/>
        <dbReference type="ChEBI" id="CHEBI:15378"/>
        <dbReference type="ChEBI" id="CHEBI:58405"/>
        <dbReference type="ChEBI" id="CHEBI:60033"/>
        <dbReference type="ChEBI" id="CHEBI:78435"/>
        <dbReference type="EC" id="2.4.99.28"/>
    </reaction>
</comment>
<feature type="transmembrane region" description="Helical" evidence="16">
    <location>
        <begin position="334"/>
        <end position="358"/>
    </location>
</feature>
<organism evidence="17 18">
    <name type="scientific">Luteolibacter pohnpeiensis</name>
    <dbReference type="NCBI Taxonomy" id="454153"/>
    <lineage>
        <taxon>Bacteria</taxon>
        <taxon>Pseudomonadati</taxon>
        <taxon>Verrucomicrobiota</taxon>
        <taxon>Verrucomicrobiia</taxon>
        <taxon>Verrucomicrobiales</taxon>
        <taxon>Verrucomicrobiaceae</taxon>
        <taxon>Luteolibacter</taxon>
    </lineage>
</organism>
<feature type="transmembrane region" description="Helical" evidence="16">
    <location>
        <begin position="163"/>
        <end position="183"/>
    </location>
</feature>
<feature type="transmembrane region" description="Helical" evidence="16">
    <location>
        <begin position="136"/>
        <end position="156"/>
    </location>
</feature>
<accession>A0A934S9P5</accession>
<keyword evidence="8 16" id="KW-0472">Membrane</keyword>
<dbReference type="PANTHER" id="PTHR30474:SF2">
    <property type="entry name" value="PEPTIDOGLYCAN GLYCOSYLTRANSFERASE FTSW-RELATED"/>
    <property type="match status" value="1"/>
</dbReference>
<keyword evidence="6" id="KW-0573">Peptidoglycan synthesis</keyword>
<evidence type="ECO:0000256" key="6">
    <source>
        <dbReference type="ARBA" id="ARBA00022984"/>
    </source>
</evidence>
<evidence type="ECO:0000256" key="12">
    <source>
        <dbReference type="ARBA" id="ARBA00041185"/>
    </source>
</evidence>
<dbReference type="EC" id="2.4.99.28" evidence="14"/>
<dbReference type="PANTHER" id="PTHR30474">
    <property type="entry name" value="CELL CYCLE PROTEIN"/>
    <property type="match status" value="1"/>
</dbReference>
<comment type="subcellular location">
    <subcellularLocation>
        <location evidence="1">Membrane</location>
        <topology evidence="1">Multi-pass membrane protein</topology>
    </subcellularLocation>
</comment>
<keyword evidence="7 16" id="KW-1133">Transmembrane helix</keyword>
<comment type="similarity">
    <text evidence="11">Belongs to the SEDS family. FtsW subfamily.</text>
</comment>
<dbReference type="GO" id="GO:0008360">
    <property type="term" value="P:regulation of cell shape"/>
    <property type="evidence" value="ECO:0007669"/>
    <property type="project" value="UniProtKB-KW"/>
</dbReference>
<protein>
    <recommendedName>
        <fullName evidence="12">Probable peptidoglycan glycosyltransferase FtsW</fullName>
        <ecNumber evidence="14">2.4.99.28</ecNumber>
    </recommendedName>
    <alternativeName>
        <fullName evidence="13">Cell division protein FtsW</fullName>
    </alternativeName>
    <alternativeName>
        <fullName evidence="10">Cell wall polymerase</fullName>
    </alternativeName>
    <alternativeName>
        <fullName evidence="9">Peptidoglycan polymerase</fullName>
    </alternativeName>
</protein>
<evidence type="ECO:0000256" key="2">
    <source>
        <dbReference type="ARBA" id="ARBA00022676"/>
    </source>
</evidence>
<dbReference type="GO" id="GO:0008955">
    <property type="term" value="F:peptidoglycan glycosyltransferase activity"/>
    <property type="evidence" value="ECO:0007669"/>
    <property type="project" value="UniProtKB-EC"/>
</dbReference>
<proteinExistence type="inferred from homology"/>
<keyword evidence="2" id="KW-0328">Glycosyltransferase</keyword>
<evidence type="ECO:0000256" key="7">
    <source>
        <dbReference type="ARBA" id="ARBA00022989"/>
    </source>
</evidence>
<evidence type="ECO:0000256" key="14">
    <source>
        <dbReference type="ARBA" id="ARBA00044770"/>
    </source>
</evidence>
<keyword evidence="17" id="KW-0132">Cell division</keyword>
<dbReference type="GO" id="GO:0005886">
    <property type="term" value="C:plasma membrane"/>
    <property type="evidence" value="ECO:0007669"/>
    <property type="project" value="TreeGrafter"/>
</dbReference>
<dbReference type="EMBL" id="JAENIJ010000022">
    <property type="protein sequence ID" value="MBK1883456.1"/>
    <property type="molecule type" value="Genomic_DNA"/>
</dbReference>
<evidence type="ECO:0000256" key="5">
    <source>
        <dbReference type="ARBA" id="ARBA00022960"/>
    </source>
</evidence>
<evidence type="ECO:0000256" key="3">
    <source>
        <dbReference type="ARBA" id="ARBA00022679"/>
    </source>
</evidence>
<keyword evidence="18" id="KW-1185">Reference proteome</keyword>
<feature type="transmembrane region" description="Helical" evidence="16">
    <location>
        <begin position="69"/>
        <end position="89"/>
    </location>
</feature>
<evidence type="ECO:0000313" key="17">
    <source>
        <dbReference type="EMBL" id="MBK1883456.1"/>
    </source>
</evidence>
<dbReference type="Pfam" id="PF01098">
    <property type="entry name" value="FTSW_RODA_SPOVE"/>
    <property type="match status" value="1"/>
</dbReference>
<dbReference type="GO" id="GO:0009252">
    <property type="term" value="P:peptidoglycan biosynthetic process"/>
    <property type="evidence" value="ECO:0007669"/>
    <property type="project" value="UniProtKB-KW"/>
</dbReference>
<dbReference type="Proteomes" id="UP000603141">
    <property type="component" value="Unassembled WGS sequence"/>
</dbReference>
<feature type="transmembrane region" description="Helical" evidence="16">
    <location>
        <begin position="41"/>
        <end position="62"/>
    </location>
</feature>
<dbReference type="GO" id="GO:0015648">
    <property type="term" value="F:lipid-linked peptidoglycan transporter activity"/>
    <property type="evidence" value="ECO:0007669"/>
    <property type="project" value="TreeGrafter"/>
</dbReference>
<evidence type="ECO:0000256" key="11">
    <source>
        <dbReference type="ARBA" id="ARBA00038053"/>
    </source>
</evidence>
<name>A0A934S9P5_9BACT</name>
<feature type="transmembrane region" description="Helical" evidence="16">
    <location>
        <begin position="305"/>
        <end position="328"/>
    </location>
</feature>
<evidence type="ECO:0000256" key="9">
    <source>
        <dbReference type="ARBA" id="ARBA00032370"/>
    </source>
</evidence>
<dbReference type="GO" id="GO:0032153">
    <property type="term" value="C:cell division site"/>
    <property type="evidence" value="ECO:0007669"/>
    <property type="project" value="TreeGrafter"/>
</dbReference>
<sequence>MLRHASILLIVCVGALVALGLTMLASTSVWASESTTPYGLLLKQCIMFGVGLVIAICCVFIHQNTLRKFYPIILIAASIALALCFVKGIGVEQWGSKRWIGIAGAGQIQPSEFAKIAVVLSLAGWFARWQTETKTLWRGFIIPGAMAGVPVLLIMLESDVGTALSLAVVTGAIFFCVCVRLAYLVPTALGGMFAAAFYVYNDPNRWARIQAWLDLENPAYSQSINFQHLHALYALGNGGATGVGLGNGVEKFGTLTLAYSDFILPAIGEELGLVATLGIVICYVLIAVCGVGIAVQADQVFNRCLALGLTCILVIPAMMHVGVTTALLPNDGVALPFVSYGGTNLVCSLISVGLLVGIQRNTREVRALEYPLAREQRMAVRL</sequence>
<feature type="transmembrane region" description="Helical" evidence="16">
    <location>
        <begin position="271"/>
        <end position="293"/>
    </location>
</feature>
<evidence type="ECO:0000313" key="18">
    <source>
        <dbReference type="Proteomes" id="UP000603141"/>
    </source>
</evidence>
<keyword evidence="5" id="KW-0133">Cell shape</keyword>
<reference evidence="17" key="1">
    <citation type="submission" date="2021-01" db="EMBL/GenBank/DDBJ databases">
        <title>Modified the classification status of verrucomicrobia.</title>
        <authorList>
            <person name="Feng X."/>
        </authorList>
    </citation>
    <scope>NUCLEOTIDE SEQUENCE</scope>
    <source>
        <strain evidence="17">KCTC 22041</strain>
    </source>
</reference>
<dbReference type="AlphaFoldDB" id="A0A934S9P5"/>